<evidence type="ECO:0000256" key="3">
    <source>
        <dbReference type="ARBA" id="ARBA00022475"/>
    </source>
</evidence>
<feature type="transmembrane region" description="Helical" evidence="7">
    <location>
        <begin position="385"/>
        <end position="409"/>
    </location>
</feature>
<feature type="transmembrane region" description="Helical" evidence="7">
    <location>
        <begin position="122"/>
        <end position="141"/>
    </location>
</feature>
<dbReference type="InterPro" id="IPR002293">
    <property type="entry name" value="AA/rel_permease1"/>
</dbReference>
<dbReference type="Gene3D" id="1.20.1740.10">
    <property type="entry name" value="Amino acid/polyamine transporter I"/>
    <property type="match status" value="1"/>
</dbReference>
<evidence type="ECO:0000256" key="6">
    <source>
        <dbReference type="ARBA" id="ARBA00023136"/>
    </source>
</evidence>
<dbReference type="AlphaFoldDB" id="A0A7C4LME8"/>
<gene>
    <name evidence="8" type="ORF">ENS64_13185</name>
</gene>
<feature type="transmembrane region" description="Helical" evidence="7">
    <location>
        <begin position="81"/>
        <end position="102"/>
    </location>
</feature>
<keyword evidence="5 7" id="KW-1133">Transmembrane helix</keyword>
<evidence type="ECO:0000256" key="7">
    <source>
        <dbReference type="SAM" id="Phobius"/>
    </source>
</evidence>
<feature type="transmembrane region" description="Helical" evidence="7">
    <location>
        <begin position="231"/>
        <end position="254"/>
    </location>
</feature>
<keyword evidence="3" id="KW-1003">Cell membrane</keyword>
<feature type="transmembrane region" description="Helical" evidence="7">
    <location>
        <begin position="38"/>
        <end position="60"/>
    </location>
</feature>
<accession>A0A7C4LME8</accession>
<reference evidence="8" key="1">
    <citation type="journal article" date="2020" name="mSystems">
        <title>Genome- and Community-Level Interaction Insights into Carbon Utilization and Element Cycling Functions of Hydrothermarchaeota in Hydrothermal Sediment.</title>
        <authorList>
            <person name="Zhou Z."/>
            <person name="Liu Y."/>
            <person name="Xu W."/>
            <person name="Pan J."/>
            <person name="Luo Z.H."/>
            <person name="Li M."/>
        </authorList>
    </citation>
    <scope>NUCLEOTIDE SEQUENCE [LARGE SCALE GENOMIC DNA]</scope>
    <source>
        <strain evidence="8">SpSt-508</strain>
    </source>
</reference>
<protein>
    <submittedName>
        <fullName evidence="8">APC family permease</fullName>
    </submittedName>
</protein>
<feature type="transmembrane region" description="Helical" evidence="7">
    <location>
        <begin position="191"/>
        <end position="210"/>
    </location>
</feature>
<dbReference type="EMBL" id="DSVQ01000016">
    <property type="protein sequence ID" value="HGT40196.1"/>
    <property type="molecule type" value="Genomic_DNA"/>
</dbReference>
<dbReference type="InterPro" id="IPR044566">
    <property type="entry name" value="RMV1-like"/>
</dbReference>
<dbReference type="PIRSF" id="PIRSF006060">
    <property type="entry name" value="AA_transporter"/>
    <property type="match status" value="1"/>
</dbReference>
<dbReference type="PANTHER" id="PTHR45826">
    <property type="entry name" value="POLYAMINE TRANSPORTER PUT1"/>
    <property type="match status" value="1"/>
</dbReference>
<keyword evidence="6 7" id="KW-0472">Membrane</keyword>
<evidence type="ECO:0000256" key="2">
    <source>
        <dbReference type="ARBA" id="ARBA00022448"/>
    </source>
</evidence>
<proteinExistence type="predicted"/>
<evidence type="ECO:0000256" key="1">
    <source>
        <dbReference type="ARBA" id="ARBA00004651"/>
    </source>
</evidence>
<evidence type="ECO:0000256" key="4">
    <source>
        <dbReference type="ARBA" id="ARBA00022692"/>
    </source>
</evidence>
<feature type="transmembrane region" description="Helical" evidence="7">
    <location>
        <begin position="153"/>
        <end position="171"/>
    </location>
</feature>
<keyword evidence="4 7" id="KW-0812">Transmembrane</keyword>
<feature type="transmembrane region" description="Helical" evidence="7">
    <location>
        <begin position="274"/>
        <end position="301"/>
    </location>
</feature>
<comment type="caution">
    <text evidence="8">The sequence shown here is derived from an EMBL/GenBank/DDBJ whole genome shotgun (WGS) entry which is preliminary data.</text>
</comment>
<keyword evidence="2" id="KW-0813">Transport</keyword>
<dbReference type="PANTHER" id="PTHR45826:SF2">
    <property type="entry name" value="AMINO ACID TRANSPORTER"/>
    <property type="match status" value="1"/>
</dbReference>
<comment type="subcellular location">
    <subcellularLocation>
        <location evidence="1">Cell membrane</location>
        <topology evidence="1">Multi-pass membrane protein</topology>
    </subcellularLocation>
</comment>
<dbReference type="GO" id="GO:0005886">
    <property type="term" value="C:plasma membrane"/>
    <property type="evidence" value="ECO:0007669"/>
    <property type="project" value="UniProtKB-SubCell"/>
</dbReference>
<evidence type="ECO:0000256" key="5">
    <source>
        <dbReference type="ARBA" id="ARBA00022989"/>
    </source>
</evidence>
<evidence type="ECO:0000313" key="8">
    <source>
        <dbReference type="EMBL" id="HGT40196.1"/>
    </source>
</evidence>
<feature type="transmembrane region" description="Helical" evidence="7">
    <location>
        <begin position="355"/>
        <end position="373"/>
    </location>
</feature>
<feature type="transmembrane region" description="Helical" evidence="7">
    <location>
        <begin position="322"/>
        <end position="343"/>
    </location>
</feature>
<organism evidence="8">
    <name type="scientific">Schlesneria paludicola</name>
    <dbReference type="NCBI Taxonomy" id="360056"/>
    <lineage>
        <taxon>Bacteria</taxon>
        <taxon>Pseudomonadati</taxon>
        <taxon>Planctomycetota</taxon>
        <taxon>Planctomycetia</taxon>
        <taxon>Planctomycetales</taxon>
        <taxon>Planctomycetaceae</taxon>
        <taxon>Schlesneria</taxon>
    </lineage>
</organism>
<dbReference type="GO" id="GO:0022857">
    <property type="term" value="F:transmembrane transporter activity"/>
    <property type="evidence" value="ECO:0007669"/>
    <property type="project" value="InterPro"/>
</dbReference>
<name>A0A7C4LME8_9PLAN</name>
<dbReference type="Pfam" id="PF13520">
    <property type="entry name" value="AA_permease_2"/>
    <property type="match status" value="1"/>
</dbReference>
<sequence length="455" mass="49444">MIVKRNLSLLALVSVIFFNVCGGPYALEPVLNAGPGLALTFLVLTPFLWAMPVALVCAELGTALPEEGGYYAWSKRALGPFWAFCQGWWAWLFTIVDLVLYPKMFCQYLAYFDPRFGEDGDILLHKGLIIAVIWLFVLLNLAGARTVGGMAKLFAVMVIAPFAVMVGWGLFRALTSGFPHSPTTPFLQPGLAFPAAVAASLPYALWNYQGWDAISTIAGEMEHPRRDYPRALALATLLIVAVYSLPAFVGLGFVPVETTWETGTWSHVAHTIAGAWLGTWVSLAGMVSSLGLFASLVLVYSRIPFVMADDGYLPGVFSRCNVYGAPTTALLVCGSLYTAVVVVFRDFEELAEVDVTLFAAVMTLELASFLALRRQEPNLPRPFRVPGGWAVAAVICVVPILCVSTSIFYRSQDAGAWPVIGKALVMMATGPLIYPLVARHRRLVKEKASGVTHLP</sequence>
<feature type="transmembrane region" description="Helical" evidence="7">
    <location>
        <begin position="415"/>
        <end position="437"/>
    </location>
</feature>